<gene>
    <name evidence="2" type="primary">LOC107767913</name>
</gene>
<proteinExistence type="predicted"/>
<organism evidence="1 2">
    <name type="scientific">Nicotiana tabacum</name>
    <name type="common">Common tobacco</name>
    <dbReference type="NCBI Taxonomy" id="4097"/>
    <lineage>
        <taxon>Eukaryota</taxon>
        <taxon>Viridiplantae</taxon>
        <taxon>Streptophyta</taxon>
        <taxon>Embryophyta</taxon>
        <taxon>Tracheophyta</taxon>
        <taxon>Spermatophyta</taxon>
        <taxon>Magnoliopsida</taxon>
        <taxon>eudicotyledons</taxon>
        <taxon>Gunneridae</taxon>
        <taxon>Pentapetalae</taxon>
        <taxon>asterids</taxon>
        <taxon>lamiids</taxon>
        <taxon>Solanales</taxon>
        <taxon>Solanaceae</taxon>
        <taxon>Nicotianoideae</taxon>
        <taxon>Nicotianeae</taxon>
        <taxon>Nicotiana</taxon>
    </lineage>
</organism>
<accession>A0AC58RST4</accession>
<reference evidence="2" key="2">
    <citation type="submission" date="2025-08" db="UniProtKB">
        <authorList>
            <consortium name="RefSeq"/>
        </authorList>
    </citation>
    <scope>IDENTIFICATION</scope>
    <source>
        <tissue evidence="2">Leaf</tissue>
    </source>
</reference>
<dbReference type="RefSeq" id="XP_075075777.1">
    <property type="nucleotide sequence ID" value="XM_075219676.1"/>
</dbReference>
<evidence type="ECO:0000313" key="1">
    <source>
        <dbReference type="Proteomes" id="UP000790787"/>
    </source>
</evidence>
<sequence>MKFRGFGSKLGKVKLELERGQFWEEVEEEMIGFGPFGVEYSWQEYGFELILSRFEAEMERIQSTQKSEDDSHSVDAFASVIGPEHPGRVRLYGRRVTKTLL</sequence>
<evidence type="ECO:0000313" key="2">
    <source>
        <dbReference type="RefSeq" id="XP_075075777.1"/>
    </source>
</evidence>
<protein>
    <submittedName>
        <fullName evidence="2">Uncharacterized protein LOC107767913</fullName>
    </submittedName>
</protein>
<dbReference type="Proteomes" id="UP000790787">
    <property type="component" value="Chromosome 8"/>
</dbReference>
<reference evidence="1" key="1">
    <citation type="journal article" date="2014" name="Nat. Commun.">
        <title>The tobacco genome sequence and its comparison with those of tomato and potato.</title>
        <authorList>
            <person name="Sierro N."/>
            <person name="Battey J.N."/>
            <person name="Ouadi S."/>
            <person name="Bakaher N."/>
            <person name="Bovet L."/>
            <person name="Willig A."/>
            <person name="Goepfert S."/>
            <person name="Peitsch M.C."/>
            <person name="Ivanov N.V."/>
        </authorList>
    </citation>
    <scope>NUCLEOTIDE SEQUENCE [LARGE SCALE GENOMIC DNA]</scope>
</reference>
<name>A0AC58RST4_TOBAC</name>
<keyword evidence="1" id="KW-1185">Reference proteome</keyword>